<keyword evidence="1" id="KW-0732">Signal</keyword>
<feature type="chain" id="PRO_5038844689" description="DUF3574 domain-containing protein" evidence="1">
    <location>
        <begin position="25"/>
        <end position="156"/>
    </location>
</feature>
<evidence type="ECO:0000313" key="2">
    <source>
        <dbReference type="EMBL" id="MVN33627.1"/>
    </source>
</evidence>
<organism evidence="2 3">
    <name type="scientific">Eggerthella lenta</name>
    <name type="common">Eubacterium lentum</name>
    <dbReference type="NCBI Taxonomy" id="84112"/>
    <lineage>
        <taxon>Bacteria</taxon>
        <taxon>Bacillati</taxon>
        <taxon>Actinomycetota</taxon>
        <taxon>Coriobacteriia</taxon>
        <taxon>Eggerthellales</taxon>
        <taxon>Eggerthellaceae</taxon>
        <taxon>Eggerthella</taxon>
    </lineage>
</organism>
<sequence>MNARTWKKLGACLCAGTLAAVLCAGCASKASDDAAQPLVNGVTDRQEVVYCLYFGLTDKDTGKQELTMEEAKDIAIPLFIEAGSGYTVYEAEGGFAKEDGTVVQNDTLVFDSTHGDEQAILDLIEKVRRALNVESVYCESKLVGCQIRGGVISGVS</sequence>
<dbReference type="Proteomes" id="UP000436429">
    <property type="component" value="Unassembled WGS sequence"/>
</dbReference>
<feature type="signal peptide" evidence="1">
    <location>
        <begin position="1"/>
        <end position="24"/>
    </location>
</feature>
<dbReference type="AlphaFoldDB" id="A0A8B2TL27"/>
<dbReference type="RefSeq" id="WP_009304817.1">
    <property type="nucleotide sequence ID" value="NZ_AP025575.1"/>
</dbReference>
<evidence type="ECO:0000313" key="3">
    <source>
        <dbReference type="Proteomes" id="UP000436429"/>
    </source>
</evidence>
<dbReference type="EMBL" id="WPOM01000021">
    <property type="protein sequence ID" value="MVN33627.1"/>
    <property type="molecule type" value="Genomic_DNA"/>
</dbReference>
<name>A0A8B2TL27_EGGLN</name>
<protein>
    <recommendedName>
        <fullName evidence="4">DUF3574 domain-containing protein</fullName>
    </recommendedName>
</protein>
<comment type="caution">
    <text evidence="2">The sequence shown here is derived from an EMBL/GenBank/DDBJ whole genome shotgun (WGS) entry which is preliminary data.</text>
</comment>
<proteinExistence type="predicted"/>
<reference evidence="2 3" key="1">
    <citation type="submission" date="2019-11" db="EMBL/GenBank/DDBJ databases">
        <title>Whole genome shotgun sequencing (WGS) data from Adlercreutzia equolifaciens ResAG-91, Eggerthella lenta MRI-F36, MRI-F37, MRI-F40, ResAG-49, ResAG-88, ResAG-121, ResAG-145, and Gordonibacter sp. ResAG-5, ResAG-26, ResAG-43, ResAG-50, ResAG-59.</title>
        <authorList>
            <person name="Stoll D.A."/>
            <person name="Danylec N."/>
            <person name="Franz C.M.A.P."/>
            <person name="Huch M."/>
        </authorList>
    </citation>
    <scope>NUCLEOTIDE SEQUENCE [LARGE SCALE GENOMIC DNA]</scope>
    <source>
        <strain evidence="2 3">ResAG-88</strain>
    </source>
</reference>
<gene>
    <name evidence="2" type="ORF">GO726_10725</name>
</gene>
<accession>A0A8B2TL27</accession>
<evidence type="ECO:0008006" key="4">
    <source>
        <dbReference type="Google" id="ProtNLM"/>
    </source>
</evidence>
<evidence type="ECO:0000256" key="1">
    <source>
        <dbReference type="SAM" id="SignalP"/>
    </source>
</evidence>